<dbReference type="Proteomes" id="UP000738349">
    <property type="component" value="Unassembled WGS sequence"/>
</dbReference>
<evidence type="ECO:0000256" key="2">
    <source>
        <dbReference type="ARBA" id="ARBA00022771"/>
    </source>
</evidence>
<dbReference type="Gene3D" id="6.10.140.2220">
    <property type="match status" value="1"/>
</dbReference>
<reference evidence="7" key="1">
    <citation type="journal article" date="2021" name="Nat. Commun.">
        <title>Genetic determinants of endophytism in the Arabidopsis root mycobiome.</title>
        <authorList>
            <person name="Mesny F."/>
            <person name="Miyauchi S."/>
            <person name="Thiergart T."/>
            <person name="Pickel B."/>
            <person name="Atanasova L."/>
            <person name="Karlsson M."/>
            <person name="Huettel B."/>
            <person name="Barry K.W."/>
            <person name="Haridas S."/>
            <person name="Chen C."/>
            <person name="Bauer D."/>
            <person name="Andreopoulos W."/>
            <person name="Pangilinan J."/>
            <person name="LaButti K."/>
            <person name="Riley R."/>
            <person name="Lipzen A."/>
            <person name="Clum A."/>
            <person name="Drula E."/>
            <person name="Henrissat B."/>
            <person name="Kohler A."/>
            <person name="Grigoriev I.V."/>
            <person name="Martin F.M."/>
            <person name="Hacquard S."/>
        </authorList>
    </citation>
    <scope>NUCLEOTIDE SEQUENCE</scope>
    <source>
        <strain evidence="7">MPI-CAGE-AT-0147</strain>
    </source>
</reference>
<evidence type="ECO:0000313" key="8">
    <source>
        <dbReference type="Proteomes" id="UP000738349"/>
    </source>
</evidence>
<accession>A0A9P9EPI4</accession>
<dbReference type="PROSITE" id="PS50865">
    <property type="entry name" value="ZF_MYND_2"/>
    <property type="match status" value="1"/>
</dbReference>
<dbReference type="Pfam" id="PF01753">
    <property type="entry name" value="zf-MYND"/>
    <property type="match status" value="1"/>
</dbReference>
<keyword evidence="2 4" id="KW-0863">Zinc-finger</keyword>
<dbReference type="SUPFAM" id="SSF144232">
    <property type="entry name" value="HIT/MYND zinc finger-like"/>
    <property type="match status" value="1"/>
</dbReference>
<evidence type="ECO:0000256" key="1">
    <source>
        <dbReference type="ARBA" id="ARBA00022723"/>
    </source>
</evidence>
<dbReference type="GO" id="GO:0008270">
    <property type="term" value="F:zinc ion binding"/>
    <property type="evidence" value="ECO:0007669"/>
    <property type="project" value="UniProtKB-KW"/>
</dbReference>
<keyword evidence="1" id="KW-0479">Metal-binding</keyword>
<dbReference type="EMBL" id="JAGMUV010000011">
    <property type="protein sequence ID" value="KAH7140936.1"/>
    <property type="molecule type" value="Genomic_DNA"/>
</dbReference>
<evidence type="ECO:0000313" key="7">
    <source>
        <dbReference type="EMBL" id="KAH7140936.1"/>
    </source>
</evidence>
<dbReference type="PROSITE" id="PS01360">
    <property type="entry name" value="ZF_MYND_1"/>
    <property type="match status" value="1"/>
</dbReference>
<evidence type="ECO:0000256" key="4">
    <source>
        <dbReference type="PROSITE-ProRule" id="PRU00134"/>
    </source>
</evidence>
<name>A0A9P9EPI4_9HYPO</name>
<dbReference type="OrthoDB" id="432970at2759"/>
<keyword evidence="3" id="KW-0862">Zinc</keyword>
<keyword evidence="8" id="KW-1185">Reference proteome</keyword>
<dbReference type="InterPro" id="IPR002893">
    <property type="entry name" value="Znf_MYND"/>
</dbReference>
<sequence>MPLSCSVCKKTSGEASIKKCAKCSDTPYCSRECQKADWKAHKKICGKMNTQPGRSSGSKPAFSPPKGLKQGVSCPFTRLDKNTWLHNRPETDVYTLLIDSYRLRVQDDYVMEGGADADSIYGGASNGLVGFKRYLKAVESRRGLLPEWWGPDKAQVCQDLGMDKSQWCDLSCKVEKSDIIEQYGDAQFPMQLRMFTEAVLGRGPGGSNGAPMRGVMMAMEQGNLPDGWAMSIMDNTTGNVTYHES</sequence>
<protein>
    <submittedName>
        <fullName evidence="7">MYND domain protein</fullName>
    </submittedName>
</protein>
<feature type="compositionally biased region" description="Polar residues" evidence="5">
    <location>
        <begin position="49"/>
        <end position="58"/>
    </location>
</feature>
<feature type="domain" description="MYND-type" evidence="6">
    <location>
        <begin position="5"/>
        <end position="45"/>
    </location>
</feature>
<organism evidence="7 8">
    <name type="scientific">Dactylonectria macrodidyma</name>
    <dbReference type="NCBI Taxonomy" id="307937"/>
    <lineage>
        <taxon>Eukaryota</taxon>
        <taxon>Fungi</taxon>
        <taxon>Dikarya</taxon>
        <taxon>Ascomycota</taxon>
        <taxon>Pezizomycotina</taxon>
        <taxon>Sordariomycetes</taxon>
        <taxon>Hypocreomycetidae</taxon>
        <taxon>Hypocreales</taxon>
        <taxon>Nectriaceae</taxon>
        <taxon>Dactylonectria</taxon>
    </lineage>
</organism>
<dbReference type="AlphaFoldDB" id="A0A9P9EPI4"/>
<feature type="region of interest" description="Disordered" evidence="5">
    <location>
        <begin position="49"/>
        <end position="69"/>
    </location>
</feature>
<evidence type="ECO:0000256" key="5">
    <source>
        <dbReference type="SAM" id="MobiDB-lite"/>
    </source>
</evidence>
<evidence type="ECO:0000259" key="6">
    <source>
        <dbReference type="PROSITE" id="PS50865"/>
    </source>
</evidence>
<gene>
    <name evidence="7" type="ORF">EDB81DRAFT_67878</name>
</gene>
<comment type="caution">
    <text evidence="7">The sequence shown here is derived from an EMBL/GenBank/DDBJ whole genome shotgun (WGS) entry which is preliminary data.</text>
</comment>
<proteinExistence type="predicted"/>
<evidence type="ECO:0000256" key="3">
    <source>
        <dbReference type="ARBA" id="ARBA00022833"/>
    </source>
</evidence>